<sequence length="176" mass="19653">MQEHVTQRGTVHHILEGVTLSLHLFLSSSSCLSIRHHFILVSASCSVPAAAPARPSCATEATVTSRGCTQKEEGWDNDHLSGEPGSKNCGRCSVLRSLTFNFRPSLSSFAGTRQHLMGWGNENQFPKCNHAHLTAEAHLQLILVRCPLNHTLLYLQADFSEDRATSYWWMKTMRCF</sequence>
<proteinExistence type="predicted"/>
<comment type="caution">
    <text evidence="1">The sequence shown here is derived from an EMBL/GenBank/DDBJ whole genome shotgun (WGS) entry which is preliminary data.</text>
</comment>
<gene>
    <name evidence="1" type="ORF">PLEPLA_LOCUS1032</name>
</gene>
<protein>
    <submittedName>
        <fullName evidence="1">Uncharacterized protein</fullName>
    </submittedName>
</protein>
<dbReference type="AlphaFoldDB" id="A0A9N7THS7"/>
<name>A0A9N7THS7_PLEPL</name>
<accession>A0A9N7THS7</accession>
<keyword evidence="2" id="KW-1185">Reference proteome</keyword>
<dbReference type="EMBL" id="CADEAL010000050">
    <property type="protein sequence ID" value="CAB1413332.1"/>
    <property type="molecule type" value="Genomic_DNA"/>
</dbReference>
<evidence type="ECO:0000313" key="1">
    <source>
        <dbReference type="EMBL" id="CAB1413332.1"/>
    </source>
</evidence>
<reference evidence="1" key="1">
    <citation type="submission" date="2020-03" db="EMBL/GenBank/DDBJ databases">
        <authorList>
            <person name="Weist P."/>
        </authorList>
    </citation>
    <scope>NUCLEOTIDE SEQUENCE</scope>
</reference>
<evidence type="ECO:0000313" key="2">
    <source>
        <dbReference type="Proteomes" id="UP001153269"/>
    </source>
</evidence>
<dbReference type="Proteomes" id="UP001153269">
    <property type="component" value="Unassembled WGS sequence"/>
</dbReference>
<organism evidence="1 2">
    <name type="scientific">Pleuronectes platessa</name>
    <name type="common">European plaice</name>
    <dbReference type="NCBI Taxonomy" id="8262"/>
    <lineage>
        <taxon>Eukaryota</taxon>
        <taxon>Metazoa</taxon>
        <taxon>Chordata</taxon>
        <taxon>Craniata</taxon>
        <taxon>Vertebrata</taxon>
        <taxon>Euteleostomi</taxon>
        <taxon>Actinopterygii</taxon>
        <taxon>Neopterygii</taxon>
        <taxon>Teleostei</taxon>
        <taxon>Neoteleostei</taxon>
        <taxon>Acanthomorphata</taxon>
        <taxon>Carangaria</taxon>
        <taxon>Pleuronectiformes</taxon>
        <taxon>Pleuronectoidei</taxon>
        <taxon>Pleuronectidae</taxon>
        <taxon>Pleuronectes</taxon>
    </lineage>
</organism>